<feature type="region of interest" description="Disordered" evidence="1">
    <location>
        <begin position="1"/>
        <end position="24"/>
    </location>
</feature>
<reference evidence="2 3" key="1">
    <citation type="journal article" date="2016" name="Genome Announc.">
        <title>Draft Whole-Genome Sequence of Trichoderma gamsii T6085, a Promising Biocontrol Agent of Fusarium Head Blight on Wheat.</title>
        <authorList>
            <person name="Baroncelli R."/>
            <person name="Zapparata A."/>
            <person name="Piaggeschi G."/>
            <person name="Sarrocco S."/>
            <person name="Vannacci G."/>
        </authorList>
    </citation>
    <scope>NUCLEOTIDE SEQUENCE [LARGE SCALE GENOMIC DNA]</scope>
    <source>
        <strain evidence="2 3">T6085</strain>
    </source>
</reference>
<comment type="caution">
    <text evidence="2">The sequence shown here is derived from an EMBL/GenBank/DDBJ whole genome shotgun (WGS) entry which is preliminary data.</text>
</comment>
<dbReference type="Proteomes" id="UP000054821">
    <property type="component" value="Unassembled WGS sequence"/>
</dbReference>
<proteinExistence type="predicted"/>
<evidence type="ECO:0000313" key="2">
    <source>
        <dbReference type="EMBL" id="PON27199.1"/>
    </source>
</evidence>
<accession>A0A2P4ZSC0</accession>
<evidence type="ECO:0000313" key="3">
    <source>
        <dbReference type="Proteomes" id="UP000054821"/>
    </source>
</evidence>
<organism evidence="2 3">
    <name type="scientific">Trichoderma gamsii</name>
    <dbReference type="NCBI Taxonomy" id="398673"/>
    <lineage>
        <taxon>Eukaryota</taxon>
        <taxon>Fungi</taxon>
        <taxon>Dikarya</taxon>
        <taxon>Ascomycota</taxon>
        <taxon>Pezizomycotina</taxon>
        <taxon>Sordariomycetes</taxon>
        <taxon>Hypocreomycetidae</taxon>
        <taxon>Hypocreales</taxon>
        <taxon>Hypocreaceae</taxon>
        <taxon>Trichoderma</taxon>
    </lineage>
</organism>
<sequence length="79" mass="8808">MPSKALAARHCHPRAAPRSELRGTNPRWPGERVLHRISIVQRLLLVGTAKISLLLLHIISQHDYDYSLQGLLAAFAASF</sequence>
<dbReference type="EMBL" id="JPDN02000011">
    <property type="protein sequence ID" value="PON27199.1"/>
    <property type="molecule type" value="Genomic_DNA"/>
</dbReference>
<gene>
    <name evidence="2" type="ORF">TGAM01_v204148</name>
</gene>
<dbReference type="GeneID" id="36347493"/>
<dbReference type="AlphaFoldDB" id="A0A2P4ZSC0"/>
<name>A0A2P4ZSC0_9HYPO</name>
<keyword evidence="3" id="KW-1185">Reference proteome</keyword>
<evidence type="ECO:0000256" key="1">
    <source>
        <dbReference type="SAM" id="MobiDB-lite"/>
    </source>
</evidence>
<dbReference type="RefSeq" id="XP_024405943.1">
    <property type="nucleotide sequence ID" value="XM_024549358.1"/>
</dbReference>
<protein>
    <submittedName>
        <fullName evidence="2">Uncharacterized protein</fullName>
    </submittedName>
</protein>